<keyword evidence="5" id="KW-1185">Reference proteome</keyword>
<evidence type="ECO:0000313" key="4">
    <source>
        <dbReference type="EMBL" id="KAK6958383.1"/>
    </source>
</evidence>
<name>A0AAX6N115_9PEZI</name>
<proteinExistence type="inferred from homology"/>
<evidence type="ECO:0000313" key="5">
    <source>
        <dbReference type="Proteomes" id="UP001369815"/>
    </source>
</evidence>
<dbReference type="PANTHER" id="PTHR24321">
    <property type="entry name" value="DEHYDROGENASES, SHORT CHAIN"/>
    <property type="match status" value="1"/>
</dbReference>
<dbReference type="FunFam" id="3.40.50.720:FF:000084">
    <property type="entry name" value="Short-chain dehydrogenase reductase"/>
    <property type="match status" value="1"/>
</dbReference>
<accession>A0AAX6N115</accession>
<protein>
    <submittedName>
        <fullName evidence="4">Uncharacterized protein</fullName>
    </submittedName>
</protein>
<dbReference type="InterPro" id="IPR036291">
    <property type="entry name" value="NAD(P)-bd_dom_sf"/>
</dbReference>
<dbReference type="InterPro" id="IPR002347">
    <property type="entry name" value="SDR_fam"/>
</dbReference>
<comment type="similarity">
    <text evidence="1">Belongs to the short-chain dehydrogenases/reductases (SDR) family.</text>
</comment>
<gene>
    <name evidence="4" type="ORF">Daesc_001182</name>
</gene>
<evidence type="ECO:0000256" key="1">
    <source>
        <dbReference type="ARBA" id="ARBA00006484"/>
    </source>
</evidence>
<dbReference type="EMBL" id="JBANMG010000001">
    <property type="protein sequence ID" value="KAK6958383.1"/>
    <property type="molecule type" value="Genomic_DNA"/>
</dbReference>
<dbReference type="PRINTS" id="PR00080">
    <property type="entry name" value="SDRFAMILY"/>
</dbReference>
<dbReference type="Gene3D" id="3.40.50.720">
    <property type="entry name" value="NAD(P)-binding Rossmann-like Domain"/>
    <property type="match status" value="1"/>
</dbReference>
<comment type="caution">
    <text evidence="4">The sequence shown here is derived from an EMBL/GenBank/DDBJ whole genome shotgun (WGS) entry which is preliminary data.</text>
</comment>
<sequence length="278" mass="29279">MAGQDFTGNAFVTGGGSGISKAVCVAFARRGVRGLVIADINLDLAMKAAAESKAVAINPEFRVEAYQLDVSHPESVQNAVDRMADTFGRIDYVVNGAAVLGEYNEVSETGLDTLRRTFDVNVQGSFLVLKAATKVMAAQKPVVIDESLPARGVSRGVIVNISSVVGQIALPKIVQCVASKHAVIGLTKTAALDNVKHNIRVNCVSPSWVDTPVVQSAIKSVPTLEKTIISHLPMGRMGLPEEIADVVLFLCSPSSSWVNGTNFVVDGAMTVGPCSPDM</sequence>
<dbReference type="AlphaFoldDB" id="A0AAX6N115"/>
<dbReference type="SUPFAM" id="SSF51735">
    <property type="entry name" value="NAD(P)-binding Rossmann-fold domains"/>
    <property type="match status" value="1"/>
</dbReference>
<keyword evidence="2" id="KW-0521">NADP</keyword>
<evidence type="ECO:0000256" key="2">
    <source>
        <dbReference type="ARBA" id="ARBA00022857"/>
    </source>
</evidence>
<reference evidence="4 5" key="1">
    <citation type="journal article" date="2024" name="Front Chem Biol">
        <title>Unveiling the potential of Daldinia eschscholtzii MFLUCC 19-0629 through bioactivity and bioinformatics studies for enhanced sustainable agriculture production.</title>
        <authorList>
            <person name="Brooks S."/>
            <person name="Weaver J.A."/>
            <person name="Klomchit A."/>
            <person name="Alharthi S.A."/>
            <person name="Onlamun T."/>
            <person name="Nurani R."/>
            <person name="Vong T.K."/>
            <person name="Alberti F."/>
            <person name="Greco C."/>
        </authorList>
    </citation>
    <scope>NUCLEOTIDE SEQUENCE [LARGE SCALE GENOMIC DNA]</scope>
    <source>
        <strain evidence="4">MFLUCC 19-0629</strain>
    </source>
</reference>
<keyword evidence="3" id="KW-0560">Oxidoreductase</keyword>
<dbReference type="CDD" id="cd05233">
    <property type="entry name" value="SDR_c"/>
    <property type="match status" value="1"/>
</dbReference>
<dbReference type="Pfam" id="PF13561">
    <property type="entry name" value="adh_short_C2"/>
    <property type="match status" value="1"/>
</dbReference>
<dbReference type="Proteomes" id="UP001369815">
    <property type="component" value="Unassembled WGS sequence"/>
</dbReference>
<dbReference type="PANTHER" id="PTHR24321:SF12">
    <property type="entry name" value="SHORT-CHAIN DEHYDROGENASE_REDUCTASE FAMILY, PUTATIVE (AFU_ORTHOLOGUE AFUA_5G14340)-RELATED"/>
    <property type="match status" value="1"/>
</dbReference>
<dbReference type="GO" id="GO:0016491">
    <property type="term" value="F:oxidoreductase activity"/>
    <property type="evidence" value="ECO:0007669"/>
    <property type="project" value="UniProtKB-KW"/>
</dbReference>
<evidence type="ECO:0000256" key="3">
    <source>
        <dbReference type="ARBA" id="ARBA00023002"/>
    </source>
</evidence>
<organism evidence="4 5">
    <name type="scientific">Daldinia eschscholtzii</name>
    <dbReference type="NCBI Taxonomy" id="292717"/>
    <lineage>
        <taxon>Eukaryota</taxon>
        <taxon>Fungi</taxon>
        <taxon>Dikarya</taxon>
        <taxon>Ascomycota</taxon>
        <taxon>Pezizomycotina</taxon>
        <taxon>Sordariomycetes</taxon>
        <taxon>Xylariomycetidae</taxon>
        <taxon>Xylariales</taxon>
        <taxon>Hypoxylaceae</taxon>
        <taxon>Daldinia</taxon>
    </lineage>
</organism>
<dbReference type="PRINTS" id="PR00081">
    <property type="entry name" value="GDHRDH"/>
</dbReference>